<evidence type="ECO:0000313" key="2">
    <source>
        <dbReference type="EMBL" id="AUI67774.1"/>
    </source>
</evidence>
<keyword evidence="1" id="KW-0175">Coiled coil</keyword>
<evidence type="ECO:0000313" key="3">
    <source>
        <dbReference type="Proteomes" id="UP000234271"/>
    </source>
</evidence>
<accession>A0A2N9YBG6</accession>
<dbReference type="Proteomes" id="UP000234271">
    <property type="component" value="Chromosome"/>
</dbReference>
<dbReference type="RefSeq" id="WP_062148813.1">
    <property type="nucleotide sequence ID" value="NZ_CP012373.2"/>
</dbReference>
<reference evidence="3" key="1">
    <citation type="submission" date="2016-12" db="EMBL/GenBank/DDBJ databases">
        <title>Complete Genome Sequence of Beggiatoa leptomitiformis D-401.</title>
        <authorList>
            <person name="Fomenkov A."/>
            <person name="Vincze T."/>
            <person name="Grabovich M."/>
            <person name="Anton B.P."/>
            <person name="Dubinina G."/>
            <person name="Orlova M."/>
            <person name="Belousova E."/>
            <person name="Roberts R.J."/>
        </authorList>
    </citation>
    <scope>NUCLEOTIDE SEQUENCE [LARGE SCALE GENOMIC DNA]</scope>
    <source>
        <strain evidence="3">D-401</strain>
    </source>
</reference>
<organism evidence="2 3">
    <name type="scientific">Beggiatoa leptomitoformis</name>
    <dbReference type="NCBI Taxonomy" id="288004"/>
    <lineage>
        <taxon>Bacteria</taxon>
        <taxon>Pseudomonadati</taxon>
        <taxon>Pseudomonadota</taxon>
        <taxon>Gammaproteobacteria</taxon>
        <taxon>Thiotrichales</taxon>
        <taxon>Thiotrichaceae</taxon>
        <taxon>Beggiatoa</taxon>
    </lineage>
</organism>
<feature type="coiled-coil region" evidence="1">
    <location>
        <begin position="117"/>
        <end position="147"/>
    </location>
</feature>
<dbReference type="KEGG" id="blep:AL038_02995"/>
<name>A0A2N9YBG6_9GAMM</name>
<dbReference type="EMBL" id="CP018889">
    <property type="protein sequence ID" value="AUI67774.1"/>
    <property type="molecule type" value="Genomic_DNA"/>
</dbReference>
<proteinExistence type="predicted"/>
<sequence length="275" mass="32672">MNPFESSQLRKLCITIHGEELIERLICLQADCEQSVVSETLQKWLTECIFPQLTQKENPISFFTQEFLTKSFSRRLYHALPTLRIKWQWQDEFVKNQCLAILGQCFSQYAYDVRNEGQTQNERRELVEKAVKRLERERDNFQRLKKDPAKLASELFKELGERYSEQLLEETIWAMQPHIDINEDIASEAFLLQQYAPDIYNSFVDWDSFQTCLECTQCPEPLTDDERIAVEIELKKEIENKTEQELCAEYNISRETRRLRFKRAQAKLIDCFSSL</sequence>
<dbReference type="AlphaFoldDB" id="A0A2N9YBG6"/>
<evidence type="ECO:0000256" key="1">
    <source>
        <dbReference type="SAM" id="Coils"/>
    </source>
</evidence>
<keyword evidence="3" id="KW-1185">Reference proteome</keyword>
<gene>
    <name evidence="2" type="ORF">BLE401_03045</name>
</gene>
<dbReference type="STRING" id="288004.AL038_02995"/>
<protein>
    <submittedName>
        <fullName evidence="2">Uncharacterized protein</fullName>
    </submittedName>
</protein>